<keyword evidence="2" id="KW-1003">Cell membrane</keyword>
<dbReference type="PANTHER" id="PTHR34296:SF2">
    <property type="entry name" value="ABC TRANSPORTER GUANOSINE-BINDING PROTEIN NUPN"/>
    <property type="match status" value="1"/>
</dbReference>
<feature type="domain" description="ABC transporter substrate-binding protein PnrA-like" evidence="7">
    <location>
        <begin position="65"/>
        <end position="383"/>
    </location>
</feature>
<dbReference type="CDD" id="cd06354">
    <property type="entry name" value="PBP1_PrnA-like"/>
    <property type="match status" value="1"/>
</dbReference>
<accession>A0A930DPL5</accession>
<dbReference type="Proteomes" id="UP000709351">
    <property type="component" value="Unassembled WGS sequence"/>
</dbReference>
<evidence type="ECO:0000256" key="4">
    <source>
        <dbReference type="ARBA" id="ARBA00023136"/>
    </source>
</evidence>
<feature type="signal peptide" evidence="6">
    <location>
        <begin position="1"/>
        <end position="26"/>
    </location>
</feature>
<evidence type="ECO:0000256" key="6">
    <source>
        <dbReference type="SAM" id="SignalP"/>
    </source>
</evidence>
<dbReference type="EMBL" id="JABZRD010000231">
    <property type="protein sequence ID" value="MBF1283749.1"/>
    <property type="molecule type" value="Genomic_DNA"/>
</dbReference>
<keyword evidence="5" id="KW-0449">Lipoprotein</keyword>
<dbReference type="InterPro" id="IPR003760">
    <property type="entry name" value="PnrA-like"/>
</dbReference>
<reference evidence="8" key="1">
    <citation type="submission" date="2020-04" db="EMBL/GenBank/DDBJ databases">
        <title>Deep metagenomics examines the oral microbiome during advanced dental caries in children, revealing novel taxa and co-occurrences with host molecules.</title>
        <authorList>
            <person name="Baker J.L."/>
            <person name="Morton J.T."/>
            <person name="Dinis M."/>
            <person name="Alvarez R."/>
            <person name="Tran N.C."/>
            <person name="Knight R."/>
            <person name="Edlund A."/>
        </authorList>
    </citation>
    <scope>NUCLEOTIDE SEQUENCE</scope>
    <source>
        <strain evidence="8">JCVI_24_bin.2</strain>
    </source>
</reference>
<evidence type="ECO:0000256" key="5">
    <source>
        <dbReference type="ARBA" id="ARBA00023288"/>
    </source>
</evidence>
<sequence length="401" mass="41849">MKKTWKVLTGAVLVASLLAGCGASGAAKSTTAAAGENTTTAAAAEGETKAAKDGEEKKGLKIAIVSSPSGVDDGSFNQDNYNGILSFIEKHPDASVTPVREETGDTAAVMQAVNDIVADYDVLVCCGFQFAGIGTIAKDNPDTKFILVDSYPVDADGQEVSLDNVYAMQFKEQESGFFAGIAAALETKSGKVAVVNGIAYPSNVNYQYGFMSGVNYAKAKYDAKAEYVEIPSYAGTDVTNKNVGGNYIGNFSDEATGKVVGKALLDQGVDIMLVAAGGSGNGVFTAVKEAGDAQVIGCDVDQYDDGANGDKNIILTSVLKVMHSNVEKQLEKVLDGSFKGENALLGADTDSTGYVSADGRQQLSRETLEKLADVYKKVQSGEIVPAANFNNMTPDNFTGLK</sequence>
<comment type="subcellular location">
    <subcellularLocation>
        <location evidence="1">Cell membrane</location>
    </subcellularLocation>
</comment>
<feature type="chain" id="PRO_5037703968" evidence="6">
    <location>
        <begin position="27"/>
        <end position="401"/>
    </location>
</feature>
<keyword evidence="3 6" id="KW-0732">Signal</keyword>
<evidence type="ECO:0000256" key="1">
    <source>
        <dbReference type="ARBA" id="ARBA00004236"/>
    </source>
</evidence>
<evidence type="ECO:0000256" key="3">
    <source>
        <dbReference type="ARBA" id="ARBA00022729"/>
    </source>
</evidence>
<protein>
    <submittedName>
        <fullName evidence="8">BMP family ABC transporter substrate-binding protein</fullName>
    </submittedName>
</protein>
<dbReference type="InterPro" id="IPR050957">
    <property type="entry name" value="BMP_lipoprotein"/>
</dbReference>
<name>A0A930DPL5_9FIRM</name>
<evidence type="ECO:0000313" key="9">
    <source>
        <dbReference type="Proteomes" id="UP000709351"/>
    </source>
</evidence>
<evidence type="ECO:0000259" key="7">
    <source>
        <dbReference type="Pfam" id="PF02608"/>
    </source>
</evidence>
<dbReference type="PROSITE" id="PS51257">
    <property type="entry name" value="PROKAR_LIPOPROTEIN"/>
    <property type="match status" value="1"/>
</dbReference>
<evidence type="ECO:0000256" key="2">
    <source>
        <dbReference type="ARBA" id="ARBA00022475"/>
    </source>
</evidence>
<gene>
    <name evidence="8" type="ORF">HXM93_04350</name>
</gene>
<proteinExistence type="predicted"/>
<organism evidence="8 9">
    <name type="scientific">Oribacterium parvum</name>
    <dbReference type="NCBI Taxonomy" id="1501329"/>
    <lineage>
        <taxon>Bacteria</taxon>
        <taxon>Bacillati</taxon>
        <taxon>Bacillota</taxon>
        <taxon>Clostridia</taxon>
        <taxon>Lachnospirales</taxon>
        <taxon>Lachnospiraceae</taxon>
        <taxon>Oribacterium</taxon>
    </lineage>
</organism>
<dbReference type="Pfam" id="PF02608">
    <property type="entry name" value="Bmp"/>
    <property type="match status" value="1"/>
</dbReference>
<keyword evidence="4" id="KW-0472">Membrane</keyword>
<evidence type="ECO:0000313" key="8">
    <source>
        <dbReference type="EMBL" id="MBF1283749.1"/>
    </source>
</evidence>
<dbReference type="GO" id="GO:0005886">
    <property type="term" value="C:plasma membrane"/>
    <property type="evidence" value="ECO:0007669"/>
    <property type="project" value="UniProtKB-SubCell"/>
</dbReference>
<dbReference type="AlphaFoldDB" id="A0A930DPL5"/>
<comment type="caution">
    <text evidence="8">The sequence shown here is derived from an EMBL/GenBank/DDBJ whole genome shotgun (WGS) entry which is preliminary data.</text>
</comment>
<dbReference type="Gene3D" id="3.40.50.2300">
    <property type="match status" value="2"/>
</dbReference>
<dbReference type="PANTHER" id="PTHR34296">
    <property type="entry name" value="TRANSCRIPTIONAL ACTIVATOR PROTEIN MED"/>
    <property type="match status" value="1"/>
</dbReference>